<comment type="caution">
    <text evidence="1">The sequence shown here is derived from an EMBL/GenBank/DDBJ whole genome shotgun (WGS) entry which is preliminary data.</text>
</comment>
<dbReference type="AlphaFoldDB" id="W4PE78"/>
<gene>
    <name evidence="1" type="ORF">JCM6294_841</name>
</gene>
<protein>
    <submittedName>
        <fullName evidence="1">Uncharacterized protein</fullName>
    </submittedName>
</protein>
<reference evidence="2" key="1">
    <citation type="journal article" date="2014" name="Genome">
        <title>Draft Genome Sequences of Three Strains of Bacteroides pyogenes Isolated from a Cat and Swine.</title>
        <authorList>
            <person name="Sakamoto M."/>
            <person name="Oshima K."/>
            <person name="Suda W."/>
            <person name="Kitamura K."/>
            <person name="Iida T."/>
            <person name="Hattori M."/>
            <person name="Ohkuma M."/>
        </authorList>
    </citation>
    <scope>NUCLEOTIDE SEQUENCE [LARGE SCALE GENOMIC DNA]</scope>
    <source>
        <strain evidence="2">JCM 6294</strain>
    </source>
</reference>
<name>W4PE78_9BACE</name>
<sequence length="77" mass="8876">MGDDYIYSPMLTIYMHRAGYIHRVGEGFQPHPGSLLPDDDFMKTLEGCIDYYSNGRIKFRLKGKSPVQCRTLFKIVS</sequence>
<dbReference type="EMBL" id="BAIR01000004">
    <property type="protein sequence ID" value="GAE18005.1"/>
    <property type="molecule type" value="Genomic_DNA"/>
</dbReference>
<accession>W4PE78</accession>
<dbReference type="Proteomes" id="UP000018842">
    <property type="component" value="Unassembled WGS sequence"/>
</dbReference>
<organism evidence="1 2">
    <name type="scientific">Bacteroides pyogenes DSM 20611 = JCM 6294</name>
    <dbReference type="NCBI Taxonomy" id="1121100"/>
    <lineage>
        <taxon>Bacteria</taxon>
        <taxon>Pseudomonadati</taxon>
        <taxon>Bacteroidota</taxon>
        <taxon>Bacteroidia</taxon>
        <taxon>Bacteroidales</taxon>
        <taxon>Bacteroidaceae</taxon>
        <taxon>Bacteroides</taxon>
    </lineage>
</organism>
<evidence type="ECO:0000313" key="1">
    <source>
        <dbReference type="EMBL" id="GAE18005.1"/>
    </source>
</evidence>
<proteinExistence type="predicted"/>
<evidence type="ECO:0000313" key="2">
    <source>
        <dbReference type="Proteomes" id="UP000018842"/>
    </source>
</evidence>